<feature type="non-terminal residue" evidence="1">
    <location>
        <position position="1"/>
    </location>
</feature>
<dbReference type="Proteomes" id="UP000789739">
    <property type="component" value="Unassembled WGS sequence"/>
</dbReference>
<comment type="caution">
    <text evidence="1">The sequence shown here is derived from an EMBL/GenBank/DDBJ whole genome shotgun (WGS) entry which is preliminary data.</text>
</comment>
<evidence type="ECO:0000313" key="1">
    <source>
        <dbReference type="EMBL" id="CAG8677434.1"/>
    </source>
</evidence>
<proteinExistence type="predicted"/>
<gene>
    <name evidence="1" type="ORF">PBRASI_LOCUS11624</name>
</gene>
<reference evidence="1" key="1">
    <citation type="submission" date="2021-06" db="EMBL/GenBank/DDBJ databases">
        <authorList>
            <person name="Kallberg Y."/>
            <person name="Tangrot J."/>
            <person name="Rosling A."/>
        </authorList>
    </citation>
    <scope>NUCLEOTIDE SEQUENCE</scope>
    <source>
        <strain evidence="1">BR232B</strain>
    </source>
</reference>
<sequence length="211" mass="24438">ASEIIDYMHILDKRTRSLRKQLLPWLIRSVEAIRGKVSLRVELFPAFNYARDEHTARFESCPDHVTQVELDSNDASGVDDVRVIFNSKGLSLDLRYLVEAGEYEPPSITWTKVTRDRDLGPGVIAEFTLQEGQCVKFILREIVEESDEQPPAMKTSKKYPDPPLSIALLNSLYRQTLKFWQNWISQSSYNGRWREHVHRSALALKLMTYEP</sequence>
<dbReference type="OrthoDB" id="406733at2759"/>
<keyword evidence="2" id="KW-1185">Reference proteome</keyword>
<dbReference type="AlphaFoldDB" id="A0A9N9HCP2"/>
<dbReference type="EMBL" id="CAJVPI010006158">
    <property type="protein sequence ID" value="CAG8677434.1"/>
    <property type="molecule type" value="Genomic_DNA"/>
</dbReference>
<organism evidence="1 2">
    <name type="scientific">Paraglomus brasilianum</name>
    <dbReference type="NCBI Taxonomy" id="144538"/>
    <lineage>
        <taxon>Eukaryota</taxon>
        <taxon>Fungi</taxon>
        <taxon>Fungi incertae sedis</taxon>
        <taxon>Mucoromycota</taxon>
        <taxon>Glomeromycotina</taxon>
        <taxon>Glomeromycetes</taxon>
        <taxon>Paraglomerales</taxon>
        <taxon>Paraglomeraceae</taxon>
        <taxon>Paraglomus</taxon>
    </lineage>
</organism>
<name>A0A9N9HCP2_9GLOM</name>
<evidence type="ECO:0000313" key="2">
    <source>
        <dbReference type="Proteomes" id="UP000789739"/>
    </source>
</evidence>
<accession>A0A9N9HCP2</accession>
<feature type="non-terminal residue" evidence="1">
    <location>
        <position position="211"/>
    </location>
</feature>
<protein>
    <submittedName>
        <fullName evidence="1">7672_t:CDS:1</fullName>
    </submittedName>
</protein>